<organism evidence="1 2">
    <name type="scientific">Ascodesmis nigricans</name>
    <dbReference type="NCBI Taxonomy" id="341454"/>
    <lineage>
        <taxon>Eukaryota</taxon>
        <taxon>Fungi</taxon>
        <taxon>Dikarya</taxon>
        <taxon>Ascomycota</taxon>
        <taxon>Pezizomycotina</taxon>
        <taxon>Pezizomycetes</taxon>
        <taxon>Pezizales</taxon>
        <taxon>Ascodesmidaceae</taxon>
        <taxon>Ascodesmis</taxon>
    </lineage>
</organism>
<protein>
    <submittedName>
        <fullName evidence="1">Uncharacterized protein</fullName>
    </submittedName>
</protein>
<dbReference type="InParanoid" id="A0A4S2MY38"/>
<proteinExistence type="predicted"/>
<sequence length="166" mass="18948">MKSCKLNWTRIVVGVSTRGWFEKWQKVDRDYGEHNPSREQLEIWYPTPYSPKTVSTTKASIPKPSPSPGQVTLRLYIFHPDGPAQPISLWFKKFTGTEGQESYEYTGAEECFTQGLETRPHELMPSCGIPDRVLAQIYPGFQQPHHLNSGALVLSYVRCKDVDRMG</sequence>
<dbReference type="AlphaFoldDB" id="A0A4S2MY38"/>
<dbReference type="EMBL" id="ML220118">
    <property type="protein sequence ID" value="TGZ81581.1"/>
    <property type="molecule type" value="Genomic_DNA"/>
</dbReference>
<gene>
    <name evidence="1" type="ORF">EX30DRAFT_249513</name>
</gene>
<name>A0A4S2MY38_9PEZI</name>
<accession>A0A4S2MY38</accession>
<keyword evidence="2" id="KW-1185">Reference proteome</keyword>
<dbReference type="Proteomes" id="UP000298138">
    <property type="component" value="Unassembled WGS sequence"/>
</dbReference>
<reference evidence="1 2" key="1">
    <citation type="submission" date="2019-04" db="EMBL/GenBank/DDBJ databases">
        <title>Comparative genomics and transcriptomics to analyze fruiting body development in filamentous ascomycetes.</title>
        <authorList>
            <consortium name="DOE Joint Genome Institute"/>
            <person name="Lutkenhaus R."/>
            <person name="Traeger S."/>
            <person name="Breuer J."/>
            <person name="Kuo A."/>
            <person name="Lipzen A."/>
            <person name="Pangilinan J."/>
            <person name="Dilworth D."/>
            <person name="Sandor L."/>
            <person name="Poggeler S."/>
            <person name="Barry K."/>
            <person name="Grigoriev I.V."/>
            <person name="Nowrousian M."/>
        </authorList>
    </citation>
    <scope>NUCLEOTIDE SEQUENCE [LARGE SCALE GENOMIC DNA]</scope>
    <source>
        <strain evidence="1 2">CBS 389.68</strain>
    </source>
</reference>
<evidence type="ECO:0000313" key="1">
    <source>
        <dbReference type="EMBL" id="TGZ81581.1"/>
    </source>
</evidence>
<evidence type="ECO:0000313" key="2">
    <source>
        <dbReference type="Proteomes" id="UP000298138"/>
    </source>
</evidence>